<dbReference type="InParanoid" id="A0A4V3SHN0"/>
<dbReference type="AlphaFoldDB" id="A0A4V3SHN0"/>
<evidence type="ECO:0000313" key="2">
    <source>
        <dbReference type="Proteomes" id="UP000298138"/>
    </source>
</evidence>
<keyword evidence="2" id="KW-1185">Reference proteome</keyword>
<accession>A0A4V3SHN0</accession>
<dbReference type="Proteomes" id="UP000298138">
    <property type="component" value="Unassembled WGS sequence"/>
</dbReference>
<evidence type="ECO:0000313" key="1">
    <source>
        <dbReference type="EMBL" id="TGZ76854.1"/>
    </source>
</evidence>
<name>A0A4V3SHN0_9PEZI</name>
<dbReference type="OrthoDB" id="5380768at2759"/>
<gene>
    <name evidence="1" type="ORF">EX30DRAFT_227509</name>
</gene>
<dbReference type="EMBL" id="ML220165">
    <property type="protein sequence ID" value="TGZ76854.1"/>
    <property type="molecule type" value="Genomic_DNA"/>
</dbReference>
<protein>
    <submittedName>
        <fullName evidence="1">Uncharacterized protein</fullName>
    </submittedName>
</protein>
<reference evidence="1 2" key="1">
    <citation type="submission" date="2019-04" db="EMBL/GenBank/DDBJ databases">
        <title>Comparative genomics and transcriptomics to analyze fruiting body development in filamentous ascomycetes.</title>
        <authorList>
            <consortium name="DOE Joint Genome Institute"/>
            <person name="Lutkenhaus R."/>
            <person name="Traeger S."/>
            <person name="Breuer J."/>
            <person name="Kuo A."/>
            <person name="Lipzen A."/>
            <person name="Pangilinan J."/>
            <person name="Dilworth D."/>
            <person name="Sandor L."/>
            <person name="Poggeler S."/>
            <person name="Barry K."/>
            <person name="Grigoriev I.V."/>
            <person name="Nowrousian M."/>
        </authorList>
    </citation>
    <scope>NUCLEOTIDE SEQUENCE [LARGE SCALE GENOMIC DNA]</scope>
    <source>
        <strain evidence="1 2">CBS 389.68</strain>
    </source>
</reference>
<organism evidence="1 2">
    <name type="scientific">Ascodesmis nigricans</name>
    <dbReference type="NCBI Taxonomy" id="341454"/>
    <lineage>
        <taxon>Eukaryota</taxon>
        <taxon>Fungi</taxon>
        <taxon>Dikarya</taxon>
        <taxon>Ascomycota</taxon>
        <taxon>Pezizomycotina</taxon>
        <taxon>Pezizomycetes</taxon>
        <taxon>Pezizales</taxon>
        <taxon>Ascodesmidaceae</taxon>
        <taxon>Ascodesmis</taxon>
    </lineage>
</organism>
<sequence>METATPKTSPTAGSRPLDQEAPHDFIVSHADWILPWLWRRRAVQPHFVSNMTISWLLTTYGRYGKPKKSHPVYVLVSKHTSSAFEVFHDFFKFVFVHQVVHQSASLPRLKELFKFVMTLALLLAEQDPKVLSQQFVMLTIRCCINSVASDWISTDDL</sequence>
<proteinExistence type="predicted"/>